<keyword evidence="1" id="KW-0812">Transmembrane</keyword>
<evidence type="ECO:0000256" key="1">
    <source>
        <dbReference type="SAM" id="Phobius"/>
    </source>
</evidence>
<evidence type="ECO:0000313" key="2">
    <source>
        <dbReference type="EMBL" id="PIP56228.1"/>
    </source>
</evidence>
<evidence type="ECO:0000313" key="3">
    <source>
        <dbReference type="Proteomes" id="UP000228495"/>
    </source>
</evidence>
<protein>
    <submittedName>
        <fullName evidence="2">Uncharacterized protein</fullName>
    </submittedName>
</protein>
<sequence length="173" mass="19864">MSALNIFTTFISTVGFVTTVLSVVIILTALISWFLGIYPLLKRFGLARWKRNIAIAADDDPYNSLKNDLTKAEVFREKNIYQIKKNSLSQIKDSSLVLIDYQSFSEDEIKTILRNKQNKAGFIFYFPEFEPANTMIPKEMLIEINNEPFTTVVNFRGRLINDIVVTMISTSYD</sequence>
<reference evidence="2 3" key="1">
    <citation type="submission" date="2017-09" db="EMBL/GenBank/DDBJ databases">
        <title>Depth-based differentiation of microbial function through sediment-hosted aquifers and enrichment of novel symbionts in the deep terrestrial subsurface.</title>
        <authorList>
            <person name="Probst A.J."/>
            <person name="Ladd B."/>
            <person name="Jarett J.K."/>
            <person name="Geller-Mcgrath D.E."/>
            <person name="Sieber C.M."/>
            <person name="Emerson J.B."/>
            <person name="Anantharaman K."/>
            <person name="Thomas B.C."/>
            <person name="Malmstrom R."/>
            <person name="Stieglmeier M."/>
            <person name="Klingl A."/>
            <person name="Woyke T."/>
            <person name="Ryan C.M."/>
            <person name="Banfield J.F."/>
        </authorList>
    </citation>
    <scope>NUCLEOTIDE SEQUENCE [LARGE SCALE GENOMIC DNA]</scope>
    <source>
        <strain evidence="2">CG22_combo_CG10-13_8_21_14_all_39_12</strain>
    </source>
</reference>
<gene>
    <name evidence="2" type="ORF">COX05_04175</name>
</gene>
<accession>A0A2H0BGW3</accession>
<dbReference type="EMBL" id="PCSU01000072">
    <property type="protein sequence ID" value="PIP56228.1"/>
    <property type="molecule type" value="Genomic_DNA"/>
</dbReference>
<organism evidence="2 3">
    <name type="scientific">candidate division WWE3 bacterium CG22_combo_CG10-13_8_21_14_all_39_12</name>
    <dbReference type="NCBI Taxonomy" id="1975094"/>
    <lineage>
        <taxon>Bacteria</taxon>
        <taxon>Katanobacteria</taxon>
    </lineage>
</organism>
<keyword evidence="1" id="KW-0472">Membrane</keyword>
<dbReference type="AlphaFoldDB" id="A0A2H0BGW3"/>
<dbReference type="Proteomes" id="UP000228495">
    <property type="component" value="Unassembled WGS sequence"/>
</dbReference>
<name>A0A2H0BGW3_UNCKA</name>
<comment type="caution">
    <text evidence="2">The sequence shown here is derived from an EMBL/GenBank/DDBJ whole genome shotgun (WGS) entry which is preliminary data.</text>
</comment>
<feature type="transmembrane region" description="Helical" evidence="1">
    <location>
        <begin position="20"/>
        <end position="41"/>
    </location>
</feature>
<keyword evidence="1" id="KW-1133">Transmembrane helix</keyword>
<proteinExistence type="predicted"/>